<name>C9R901_AMMDK</name>
<protein>
    <submittedName>
        <fullName evidence="3">Uncharacterized protein</fullName>
    </submittedName>
</protein>
<dbReference type="HOGENOM" id="CLU_2230812_0_0_9"/>
<dbReference type="KEGG" id="adg:Adeg_1687"/>
<accession>C9R901</accession>
<dbReference type="AlphaFoldDB" id="C9R901"/>
<organism evidence="3 4">
    <name type="scientific">Ammonifex degensii (strain DSM 10501 / KC4)</name>
    <dbReference type="NCBI Taxonomy" id="429009"/>
    <lineage>
        <taxon>Bacteria</taxon>
        <taxon>Bacillati</taxon>
        <taxon>Bacillota</taxon>
        <taxon>Clostridia</taxon>
        <taxon>Thermoanaerobacterales</taxon>
        <taxon>Thermoanaerobacteraceae</taxon>
        <taxon>Ammonifex</taxon>
    </lineage>
</organism>
<evidence type="ECO:0000256" key="2">
    <source>
        <dbReference type="SAM" id="MobiDB-lite"/>
    </source>
</evidence>
<dbReference type="InterPro" id="IPR054688">
    <property type="entry name" value="CD1247_N"/>
</dbReference>
<dbReference type="Proteomes" id="UP000002620">
    <property type="component" value="Chromosome"/>
</dbReference>
<feature type="compositionally biased region" description="Polar residues" evidence="2">
    <location>
        <begin position="96"/>
        <end position="105"/>
    </location>
</feature>
<evidence type="ECO:0000313" key="3">
    <source>
        <dbReference type="EMBL" id="ACX52780.1"/>
    </source>
</evidence>
<evidence type="ECO:0000256" key="1">
    <source>
        <dbReference type="SAM" id="Coils"/>
    </source>
</evidence>
<feature type="compositionally biased region" description="Acidic residues" evidence="2">
    <location>
        <begin position="75"/>
        <end position="92"/>
    </location>
</feature>
<dbReference type="NCBIfam" id="NF045650">
    <property type="entry name" value="CD1247_Nterm"/>
    <property type="match status" value="1"/>
</dbReference>
<feature type="region of interest" description="Disordered" evidence="2">
    <location>
        <begin position="72"/>
        <end position="105"/>
    </location>
</feature>
<gene>
    <name evidence="3" type="ordered locus">Adeg_1687</name>
</gene>
<dbReference type="STRING" id="429009.Adeg_1687"/>
<keyword evidence="4" id="KW-1185">Reference proteome</keyword>
<keyword evidence="1" id="KW-0175">Coiled coil</keyword>
<feature type="coiled-coil region" evidence="1">
    <location>
        <begin position="37"/>
        <end position="64"/>
    </location>
</feature>
<proteinExistence type="predicted"/>
<dbReference type="EMBL" id="CP001785">
    <property type="protein sequence ID" value="ACX52780.1"/>
    <property type="molecule type" value="Genomic_DNA"/>
</dbReference>
<dbReference type="RefSeq" id="WP_015739657.1">
    <property type="nucleotide sequence ID" value="NC_013385.1"/>
</dbReference>
<dbReference type="OrthoDB" id="2381377at2"/>
<sequence>MGDLQAKVAYMRGLLSGFGGDPNAKENRLWEEVTQVLDALVAEVRDLRSAQEDLEDYVQALDEDLYTVESVLFGPDEEEEETADYETIDLNEETPAPQQQQEDVF</sequence>
<reference evidence="3 4" key="1">
    <citation type="submission" date="2009-10" db="EMBL/GenBank/DDBJ databases">
        <title>Complete sequence of chromosome of Ammonifex degensii KC4.</title>
        <authorList>
            <consortium name="US DOE Joint Genome Institute"/>
            <person name="Kerfeld C."/>
            <person name="Goodner B."/>
            <person name="Huber H."/>
            <person name="Stetter K."/>
            <person name="Lucas S."/>
            <person name="Copeland A."/>
            <person name="Lapidus A."/>
            <person name="Glavina del Rio T."/>
            <person name="Dalin E."/>
            <person name="Tice H."/>
            <person name="Bruce D."/>
            <person name="Goodwin L."/>
            <person name="Pitluck S."/>
            <person name="Saunders E."/>
            <person name="Brettin T."/>
            <person name="Detter J.C."/>
            <person name="Han C."/>
            <person name="Larimer F."/>
            <person name="Land M."/>
            <person name="Hauser L."/>
            <person name="Kyrpides N."/>
            <person name="Ovchinnikova G."/>
            <person name="Richardson P."/>
        </authorList>
    </citation>
    <scope>NUCLEOTIDE SEQUENCE [LARGE SCALE GENOMIC DNA]</scope>
    <source>
        <strain evidence="4">DSM 10501 / KC4</strain>
    </source>
</reference>
<evidence type="ECO:0000313" key="4">
    <source>
        <dbReference type="Proteomes" id="UP000002620"/>
    </source>
</evidence>